<feature type="transmembrane region" description="Helical" evidence="7">
    <location>
        <begin position="110"/>
        <end position="127"/>
    </location>
</feature>
<dbReference type="VEuPathDB" id="FungiDB:F4678DRAFT_419071"/>
<dbReference type="SUPFAM" id="SSF103473">
    <property type="entry name" value="MFS general substrate transporter"/>
    <property type="match status" value="1"/>
</dbReference>
<protein>
    <recommendedName>
        <fullName evidence="8">Major facilitator superfamily (MFS) profile domain-containing protein</fullName>
    </recommendedName>
</protein>
<evidence type="ECO:0000313" key="10">
    <source>
        <dbReference type="Proteomes" id="UP001148614"/>
    </source>
</evidence>
<comment type="subcellular location">
    <subcellularLocation>
        <location evidence="1">Membrane</location>
        <topology evidence="1">Multi-pass membrane protein</topology>
    </subcellularLocation>
</comment>
<dbReference type="Proteomes" id="UP001148614">
    <property type="component" value="Unassembled WGS sequence"/>
</dbReference>
<dbReference type="InterPro" id="IPR020846">
    <property type="entry name" value="MFS_dom"/>
</dbReference>
<evidence type="ECO:0000313" key="9">
    <source>
        <dbReference type="EMBL" id="KAJ3564542.1"/>
    </source>
</evidence>
<sequence length="286" mass="31234">MATKTKRHSRSTSLQVHDVEQPLPSPEDFEPILATTQEPVVQTPREMSPKRSAGPVTWMSLPRKDQLTILFLSRLVDFLQVASLQAYVFYQLKSFDSTLTDSQISSQAGLLQGAFTGAQVLTAFLWGKAADASWCGRKNVLVIGLFGTAISCIGFGFATSFWSAAFWRAAGGAINGTVGIIRTMIAEITVERKYQSRAFLILPISFSVAATLGPLMGGLLADPALTLPGLFGEGAIWGFDWVFQYPYALPALINTVTLTITGLIVFLGLEEIKDIEQEAEQARYWS</sequence>
<feature type="transmembrane region" description="Helical" evidence="7">
    <location>
        <begin position="139"/>
        <end position="159"/>
    </location>
</feature>
<feature type="transmembrane region" description="Helical" evidence="7">
    <location>
        <begin position="165"/>
        <end position="186"/>
    </location>
</feature>
<evidence type="ECO:0000256" key="5">
    <source>
        <dbReference type="ARBA" id="ARBA00023136"/>
    </source>
</evidence>
<comment type="caution">
    <text evidence="9">The sequence shown here is derived from an EMBL/GenBank/DDBJ whole genome shotgun (WGS) entry which is preliminary data.</text>
</comment>
<reference evidence="9" key="1">
    <citation type="submission" date="2022-07" db="EMBL/GenBank/DDBJ databases">
        <title>Genome Sequence of Xylaria arbuscula.</title>
        <authorList>
            <person name="Buettner E."/>
        </authorList>
    </citation>
    <scope>NUCLEOTIDE SEQUENCE</scope>
    <source>
        <strain evidence="9">VT107</strain>
    </source>
</reference>
<keyword evidence="10" id="KW-1185">Reference proteome</keyword>
<evidence type="ECO:0000256" key="7">
    <source>
        <dbReference type="SAM" id="Phobius"/>
    </source>
</evidence>
<keyword evidence="2" id="KW-0813">Transport</keyword>
<evidence type="ECO:0000259" key="8">
    <source>
        <dbReference type="PROSITE" id="PS50850"/>
    </source>
</evidence>
<feature type="transmembrane region" description="Helical" evidence="7">
    <location>
        <begin position="69"/>
        <end position="90"/>
    </location>
</feature>
<accession>A0A9W8TK19</accession>
<dbReference type="AlphaFoldDB" id="A0A9W8TK19"/>
<dbReference type="InterPro" id="IPR036259">
    <property type="entry name" value="MFS_trans_sf"/>
</dbReference>
<feature type="region of interest" description="Disordered" evidence="6">
    <location>
        <begin position="1"/>
        <end position="55"/>
    </location>
</feature>
<name>A0A9W8TK19_9PEZI</name>
<keyword evidence="3 7" id="KW-0812">Transmembrane</keyword>
<dbReference type="Gene3D" id="1.20.1250.20">
    <property type="entry name" value="MFS general substrate transporter like domains"/>
    <property type="match status" value="1"/>
</dbReference>
<evidence type="ECO:0000256" key="1">
    <source>
        <dbReference type="ARBA" id="ARBA00004141"/>
    </source>
</evidence>
<feature type="compositionally biased region" description="Basic residues" evidence="6">
    <location>
        <begin position="1"/>
        <end position="10"/>
    </location>
</feature>
<dbReference type="InterPro" id="IPR011701">
    <property type="entry name" value="MFS"/>
</dbReference>
<dbReference type="Pfam" id="PF07690">
    <property type="entry name" value="MFS_1"/>
    <property type="match status" value="1"/>
</dbReference>
<feature type="domain" description="Major facilitator superfamily (MFS) profile" evidence="8">
    <location>
        <begin position="66"/>
        <end position="286"/>
    </location>
</feature>
<organism evidence="9 10">
    <name type="scientific">Xylaria arbuscula</name>
    <dbReference type="NCBI Taxonomy" id="114810"/>
    <lineage>
        <taxon>Eukaryota</taxon>
        <taxon>Fungi</taxon>
        <taxon>Dikarya</taxon>
        <taxon>Ascomycota</taxon>
        <taxon>Pezizomycotina</taxon>
        <taxon>Sordariomycetes</taxon>
        <taxon>Xylariomycetidae</taxon>
        <taxon>Xylariales</taxon>
        <taxon>Xylariaceae</taxon>
        <taxon>Xylaria</taxon>
    </lineage>
</organism>
<evidence type="ECO:0000256" key="2">
    <source>
        <dbReference type="ARBA" id="ARBA00022448"/>
    </source>
</evidence>
<dbReference type="EMBL" id="JANPWZ010001604">
    <property type="protein sequence ID" value="KAJ3564542.1"/>
    <property type="molecule type" value="Genomic_DNA"/>
</dbReference>
<dbReference type="GO" id="GO:0016020">
    <property type="term" value="C:membrane"/>
    <property type="evidence" value="ECO:0007669"/>
    <property type="project" value="UniProtKB-SubCell"/>
</dbReference>
<feature type="transmembrane region" description="Helical" evidence="7">
    <location>
        <begin position="247"/>
        <end position="269"/>
    </location>
</feature>
<dbReference type="GO" id="GO:0022857">
    <property type="term" value="F:transmembrane transporter activity"/>
    <property type="evidence" value="ECO:0007669"/>
    <property type="project" value="InterPro"/>
</dbReference>
<feature type="transmembrane region" description="Helical" evidence="7">
    <location>
        <begin position="198"/>
        <end position="221"/>
    </location>
</feature>
<keyword evidence="4 7" id="KW-1133">Transmembrane helix</keyword>
<evidence type="ECO:0000256" key="3">
    <source>
        <dbReference type="ARBA" id="ARBA00022692"/>
    </source>
</evidence>
<dbReference type="PANTHER" id="PTHR23504:SF16">
    <property type="entry name" value="TRANSPORTER, PUTATIVE (AFU_ORTHOLOGUE AFUA_1G13970)-RELATED"/>
    <property type="match status" value="1"/>
</dbReference>
<gene>
    <name evidence="9" type="ORF">NPX13_g7804</name>
</gene>
<dbReference type="PANTHER" id="PTHR23504">
    <property type="entry name" value="MAJOR FACILITATOR SUPERFAMILY DOMAIN-CONTAINING PROTEIN 10"/>
    <property type="match status" value="1"/>
</dbReference>
<keyword evidence="5 7" id="KW-0472">Membrane</keyword>
<proteinExistence type="predicted"/>
<evidence type="ECO:0000256" key="6">
    <source>
        <dbReference type="SAM" id="MobiDB-lite"/>
    </source>
</evidence>
<dbReference type="PROSITE" id="PS50850">
    <property type="entry name" value="MFS"/>
    <property type="match status" value="1"/>
</dbReference>
<evidence type="ECO:0000256" key="4">
    <source>
        <dbReference type="ARBA" id="ARBA00022989"/>
    </source>
</evidence>